<dbReference type="InterPro" id="IPR013579">
    <property type="entry name" value="FAST_2"/>
</dbReference>
<accession>A0A3Q3WEE9</accession>
<evidence type="ECO:0000256" key="1">
    <source>
        <dbReference type="ARBA" id="ARBA00004173"/>
    </source>
</evidence>
<evidence type="ECO:0000256" key="2">
    <source>
        <dbReference type="ARBA" id="ARBA00023128"/>
    </source>
</evidence>
<dbReference type="Pfam" id="PF08373">
    <property type="entry name" value="RAP"/>
    <property type="match status" value="1"/>
</dbReference>
<dbReference type="AlphaFoldDB" id="A0A3Q3WEE9"/>
<dbReference type="Pfam" id="PF06743">
    <property type="entry name" value="FAST_1"/>
    <property type="match status" value="1"/>
</dbReference>
<dbReference type="InterPro" id="IPR050870">
    <property type="entry name" value="FAST_kinase"/>
</dbReference>
<comment type="subcellular location">
    <subcellularLocation>
        <location evidence="1">Mitochondrion</location>
    </subcellularLocation>
</comment>
<evidence type="ECO:0000259" key="3">
    <source>
        <dbReference type="PROSITE" id="PS51286"/>
    </source>
</evidence>
<dbReference type="InterPro" id="IPR013584">
    <property type="entry name" value="RAP"/>
</dbReference>
<keyword evidence="5" id="KW-1185">Reference proteome</keyword>
<dbReference type="Pfam" id="PF08368">
    <property type="entry name" value="FAST_2"/>
    <property type="match status" value="1"/>
</dbReference>
<dbReference type="GO" id="GO:0003723">
    <property type="term" value="F:RNA binding"/>
    <property type="evidence" value="ECO:0007669"/>
    <property type="project" value="TreeGrafter"/>
</dbReference>
<dbReference type="GO" id="GO:0044528">
    <property type="term" value="P:regulation of mitochondrial mRNA stability"/>
    <property type="evidence" value="ECO:0007669"/>
    <property type="project" value="InterPro"/>
</dbReference>
<proteinExistence type="predicted"/>
<dbReference type="PANTHER" id="PTHR21228">
    <property type="entry name" value="FAST LEU-RICH DOMAIN-CONTAINING"/>
    <property type="match status" value="1"/>
</dbReference>
<evidence type="ECO:0000313" key="5">
    <source>
        <dbReference type="Proteomes" id="UP000261620"/>
    </source>
</evidence>
<organism evidence="4 5">
    <name type="scientific">Mola mola</name>
    <name type="common">Ocean sunfish</name>
    <name type="synonym">Tetraodon mola</name>
    <dbReference type="NCBI Taxonomy" id="94237"/>
    <lineage>
        <taxon>Eukaryota</taxon>
        <taxon>Metazoa</taxon>
        <taxon>Chordata</taxon>
        <taxon>Craniata</taxon>
        <taxon>Vertebrata</taxon>
        <taxon>Euteleostomi</taxon>
        <taxon>Actinopterygii</taxon>
        <taxon>Neopterygii</taxon>
        <taxon>Teleostei</taxon>
        <taxon>Neoteleostei</taxon>
        <taxon>Acanthomorphata</taxon>
        <taxon>Eupercaria</taxon>
        <taxon>Tetraodontiformes</taxon>
        <taxon>Molidae</taxon>
        <taxon>Mola</taxon>
    </lineage>
</organism>
<feature type="domain" description="RAP" evidence="3">
    <location>
        <begin position="567"/>
        <end position="625"/>
    </location>
</feature>
<reference evidence="4" key="2">
    <citation type="submission" date="2025-09" db="UniProtKB">
        <authorList>
            <consortium name="Ensembl"/>
        </authorList>
    </citation>
    <scope>IDENTIFICATION</scope>
</reference>
<dbReference type="InterPro" id="IPR010622">
    <property type="entry name" value="FAST_Leu-rich"/>
</dbReference>
<dbReference type="SMART" id="SM00952">
    <property type="entry name" value="RAP"/>
    <property type="match status" value="1"/>
</dbReference>
<dbReference type="GO" id="GO:0005759">
    <property type="term" value="C:mitochondrial matrix"/>
    <property type="evidence" value="ECO:0007669"/>
    <property type="project" value="TreeGrafter"/>
</dbReference>
<dbReference type="GO" id="GO:0000963">
    <property type="term" value="P:mitochondrial RNA processing"/>
    <property type="evidence" value="ECO:0007669"/>
    <property type="project" value="TreeGrafter"/>
</dbReference>
<dbReference type="PANTHER" id="PTHR21228:SF9">
    <property type="entry name" value="FAST KINASE DOMAIN-CONTAINING PROTEIN 3, MITOCHONDRIAL"/>
    <property type="match status" value="1"/>
</dbReference>
<dbReference type="GO" id="GO:0035770">
    <property type="term" value="C:ribonucleoprotein granule"/>
    <property type="evidence" value="ECO:0007669"/>
    <property type="project" value="TreeGrafter"/>
</dbReference>
<sequence length="638" mass="71622">MKSLARVSCSVRAACQPTSAGLPLNRGLLLFGLSGRCSNVDLTCRTVVVPRPCVAAVRHFQSTHVKAAVVQQVSAAPPPSLMPLPGKRGAELTVHQFDRGVLPEAAGLSPHSPYTQPHSSIRSLFEGEVIPELCARLAHLPSSDRAEGLTTLLGACVEFGLDTRSPLVCRLMDDILQLLRDRDVRVALGDLAHALGGCRSAVVAEVLNWVAMAVEEDVLSPSEAVRLYSLLALCYDPGSQQQTLLLSTLHRRTQRLVHRLKAAQVSDLLQLLLRLQQRQAISLVLRLSHRASRVFKAFSDDEVITVLSALTGLGQHDEELLAAMEKHLPGEIDLLRAFCDPELIGTVMEYCMHIKCRSEAIFEAVAENFVCNAESHTSLQIAKQIIAMGSLNYLPQCSSQMFKKLESVLSTRFSQFQPRSLIEVLHACIHLERFPLNFMSKVFSLYFLQRLQGKAAHQGTLGQLTQLHLSTSLECSYYWVSVSPSPGLYSLLRKNVKCFSMDEAFETPMECLLYKQVKGRLTQLLGGKLYSTRTLTHCGYTIDVEICFDEKGYVLPLSQWDHTNRRMVLCLDGQNRYCSNTHHLLGKEATKRRHLRRMGYEVVQIPYFEFEKLRTEQEQVQYLHNKIFPTIFKFSRKY</sequence>
<evidence type="ECO:0000313" key="4">
    <source>
        <dbReference type="Ensembl" id="ENSMMOP00000007134.1"/>
    </source>
</evidence>
<dbReference type="OMA" id="VMEYCLQ"/>
<protein>
    <recommendedName>
        <fullName evidence="3">RAP domain-containing protein</fullName>
    </recommendedName>
</protein>
<dbReference type="Ensembl" id="ENSMMOT00000007269.1">
    <property type="protein sequence ID" value="ENSMMOP00000007134.1"/>
    <property type="gene ID" value="ENSMMOG00000005537.1"/>
</dbReference>
<dbReference type="STRING" id="94237.ENSMMOP00000007134"/>
<dbReference type="Proteomes" id="UP000261620">
    <property type="component" value="Unplaced"/>
</dbReference>
<name>A0A3Q3WEE9_MOLML</name>
<dbReference type="PROSITE" id="PS51286">
    <property type="entry name" value="RAP"/>
    <property type="match status" value="1"/>
</dbReference>
<keyword evidence="2" id="KW-0496">Mitochondrion</keyword>
<reference evidence="4" key="1">
    <citation type="submission" date="2025-08" db="UniProtKB">
        <authorList>
            <consortium name="Ensembl"/>
        </authorList>
    </citation>
    <scope>IDENTIFICATION</scope>
</reference>